<evidence type="ECO:0000313" key="2">
    <source>
        <dbReference type="EMBL" id="KAK0619866.1"/>
    </source>
</evidence>
<keyword evidence="1" id="KW-1133">Transmembrane helix</keyword>
<keyword evidence="3" id="KW-1185">Reference proteome</keyword>
<name>A0AA40BZK2_9PEZI</name>
<feature type="transmembrane region" description="Helical" evidence="1">
    <location>
        <begin position="12"/>
        <end position="31"/>
    </location>
</feature>
<dbReference type="EMBL" id="JAULSU010000004">
    <property type="protein sequence ID" value="KAK0619866.1"/>
    <property type="molecule type" value="Genomic_DNA"/>
</dbReference>
<comment type="caution">
    <text evidence="2">The sequence shown here is derived from an EMBL/GenBank/DDBJ whole genome shotgun (WGS) entry which is preliminary data.</text>
</comment>
<dbReference type="AlphaFoldDB" id="A0AA40BZK2"/>
<dbReference type="Proteomes" id="UP001175000">
    <property type="component" value="Unassembled WGS sequence"/>
</dbReference>
<feature type="non-terminal residue" evidence="2">
    <location>
        <position position="1"/>
    </location>
</feature>
<keyword evidence="1" id="KW-0472">Membrane</keyword>
<proteinExistence type="predicted"/>
<organism evidence="2 3">
    <name type="scientific">Immersiella caudata</name>
    <dbReference type="NCBI Taxonomy" id="314043"/>
    <lineage>
        <taxon>Eukaryota</taxon>
        <taxon>Fungi</taxon>
        <taxon>Dikarya</taxon>
        <taxon>Ascomycota</taxon>
        <taxon>Pezizomycotina</taxon>
        <taxon>Sordariomycetes</taxon>
        <taxon>Sordariomycetidae</taxon>
        <taxon>Sordariales</taxon>
        <taxon>Lasiosphaeriaceae</taxon>
        <taxon>Immersiella</taxon>
    </lineage>
</organism>
<evidence type="ECO:0000256" key="1">
    <source>
        <dbReference type="SAM" id="Phobius"/>
    </source>
</evidence>
<keyword evidence="1" id="KW-0812">Transmembrane</keyword>
<accession>A0AA40BZK2</accession>
<sequence>YQNLPPKTRIGLGVGFVLWGLAGPYLSDMLGDRMGLKPTERDREVLEKLKPKLQVMDRD</sequence>
<protein>
    <submittedName>
        <fullName evidence="2">Uncharacterized protein</fullName>
    </submittedName>
</protein>
<reference evidence="2" key="1">
    <citation type="submission" date="2023-06" db="EMBL/GenBank/DDBJ databases">
        <title>Genome-scale phylogeny and comparative genomics of the fungal order Sordariales.</title>
        <authorList>
            <consortium name="Lawrence Berkeley National Laboratory"/>
            <person name="Hensen N."/>
            <person name="Bonometti L."/>
            <person name="Westerberg I."/>
            <person name="Brannstrom I.O."/>
            <person name="Guillou S."/>
            <person name="Cros-Aarteil S."/>
            <person name="Calhoun S."/>
            <person name="Haridas S."/>
            <person name="Kuo A."/>
            <person name="Mondo S."/>
            <person name="Pangilinan J."/>
            <person name="Riley R."/>
            <person name="Labutti K."/>
            <person name="Andreopoulos B."/>
            <person name="Lipzen A."/>
            <person name="Chen C."/>
            <person name="Yanf M."/>
            <person name="Daum C."/>
            <person name="Ng V."/>
            <person name="Clum A."/>
            <person name="Steindorff A."/>
            <person name="Ohm R."/>
            <person name="Martin F."/>
            <person name="Silar P."/>
            <person name="Natvig D."/>
            <person name="Lalanne C."/>
            <person name="Gautier V."/>
            <person name="Ament-Velasquez S.L."/>
            <person name="Kruys A."/>
            <person name="Hutchinson M.I."/>
            <person name="Powell A.J."/>
            <person name="Barry K."/>
            <person name="Miller A.N."/>
            <person name="Grigoriev I.V."/>
            <person name="Debuchy R."/>
            <person name="Gladieux P."/>
            <person name="Thoren M.H."/>
            <person name="Johannesson H."/>
        </authorList>
    </citation>
    <scope>NUCLEOTIDE SEQUENCE</scope>
    <source>
        <strain evidence="2">CBS 606.72</strain>
    </source>
</reference>
<feature type="non-terminal residue" evidence="2">
    <location>
        <position position="59"/>
    </location>
</feature>
<gene>
    <name evidence="2" type="ORF">B0T14DRAFT_386322</name>
</gene>
<evidence type="ECO:0000313" key="3">
    <source>
        <dbReference type="Proteomes" id="UP001175000"/>
    </source>
</evidence>